<dbReference type="SUPFAM" id="SSF48350">
    <property type="entry name" value="GTPase activation domain, GAP"/>
    <property type="match status" value="1"/>
</dbReference>
<dbReference type="FunFam" id="1.10.555.10:FF:000051">
    <property type="entry name" value="Synapse defective Rho GTPase homolog 1"/>
    <property type="match status" value="1"/>
</dbReference>
<dbReference type="PANTHER" id="PTHR46150:SF2">
    <property type="entry name" value="RHO GTPASE-ACTIVATING PROTEIN SYDE1"/>
    <property type="match status" value="1"/>
</dbReference>
<evidence type="ECO:0000256" key="3">
    <source>
        <dbReference type="ARBA" id="ARBA00023139"/>
    </source>
</evidence>
<reference evidence="10 11" key="2">
    <citation type="submission" date="2017-04" db="EMBL/GenBank/DDBJ databases">
        <title>CpG methylation of centromeres and impact of large insertions on vertebrate speciation.</title>
        <authorList>
            <person name="Ichikawa K."/>
            <person name="Yoshimura J."/>
            <person name="Morishita S."/>
        </authorList>
    </citation>
    <scope>NUCLEOTIDE SEQUENCE</scope>
    <source>
        <strain evidence="10 11">HSOK</strain>
    </source>
</reference>
<comment type="function">
    <text evidence="5">GTPase activator for the Rho-type GTPases. As a GCM1 downstream effector, it is involved in placental development and positively regulates trophoblast cells migration. It regulates cytoskeletal remodeling by controlling the activity of Rho GTPases including RHOA, CDC42 and RAC1.</text>
</comment>
<evidence type="ECO:0000256" key="4">
    <source>
        <dbReference type="ARBA" id="ARBA00023288"/>
    </source>
</evidence>
<evidence type="ECO:0000259" key="9">
    <source>
        <dbReference type="PROSITE" id="PS50238"/>
    </source>
</evidence>
<proteinExistence type="predicted"/>
<protein>
    <recommendedName>
        <fullName evidence="6">Rho GTPase-activating protein SYDE1</fullName>
    </recommendedName>
    <alternativeName>
        <fullName evidence="7">Synapse defective protein 1 homolog 1</fullName>
    </alternativeName>
</protein>
<keyword evidence="1" id="KW-0343">GTPase activation</keyword>
<dbReference type="GO" id="GO:0007165">
    <property type="term" value="P:signal transduction"/>
    <property type="evidence" value="ECO:0007669"/>
    <property type="project" value="InterPro"/>
</dbReference>
<evidence type="ECO:0000256" key="1">
    <source>
        <dbReference type="ARBA" id="ARBA00022468"/>
    </source>
</evidence>
<organism evidence="10 11">
    <name type="scientific">Oryzias latipes</name>
    <name type="common">Japanese rice fish</name>
    <name type="synonym">Japanese killifish</name>
    <dbReference type="NCBI Taxonomy" id="8090"/>
    <lineage>
        <taxon>Eukaryota</taxon>
        <taxon>Metazoa</taxon>
        <taxon>Chordata</taxon>
        <taxon>Craniata</taxon>
        <taxon>Vertebrata</taxon>
        <taxon>Euteleostomi</taxon>
        <taxon>Actinopterygii</taxon>
        <taxon>Neopterygii</taxon>
        <taxon>Teleostei</taxon>
        <taxon>Neoteleostei</taxon>
        <taxon>Acanthomorphata</taxon>
        <taxon>Ovalentaria</taxon>
        <taxon>Atherinomorphae</taxon>
        <taxon>Beloniformes</taxon>
        <taxon>Adrianichthyidae</taxon>
        <taxon>Oryziinae</taxon>
        <taxon>Oryzias</taxon>
    </lineage>
</organism>
<feature type="region of interest" description="Disordered" evidence="8">
    <location>
        <begin position="13"/>
        <end position="35"/>
    </location>
</feature>
<reference evidence="10" key="4">
    <citation type="submission" date="2025-09" db="UniProtKB">
        <authorList>
            <consortium name="Ensembl"/>
        </authorList>
    </citation>
    <scope>IDENTIFICATION</scope>
    <source>
        <strain evidence="10">HSOK</strain>
    </source>
</reference>
<evidence type="ECO:0000313" key="10">
    <source>
        <dbReference type="Ensembl" id="ENSORLP00015007329.1"/>
    </source>
</evidence>
<evidence type="ECO:0000256" key="8">
    <source>
        <dbReference type="SAM" id="MobiDB-lite"/>
    </source>
</evidence>
<evidence type="ECO:0000256" key="7">
    <source>
        <dbReference type="ARBA" id="ARBA00075368"/>
    </source>
</evidence>
<dbReference type="Proteomes" id="UP000265200">
    <property type="component" value="Chromosome 19"/>
</dbReference>
<dbReference type="PROSITE" id="PS50238">
    <property type="entry name" value="RHOGAP"/>
    <property type="match status" value="1"/>
</dbReference>
<feature type="domain" description="Rho-GAP" evidence="9">
    <location>
        <begin position="105"/>
        <end position="327"/>
    </location>
</feature>
<sequence length="453" mass="50133">MKKLPELRRKLSFRSSSRAYRHGNNTGDSEDTKTTAAGVSNQNVISKYHLDSSTPPCVSLSGSRSQQLCVKLEPRGLLYLKLSLQEKWDTQPMGDTSTPANVFGIELHQLVEKEESVVPVPLLIQKTVAEIERRGLKVVGLYRLCGSAAVKKELRDWFERNSSAVRLSEDLYPDINVVTGILKDYLRELPSPLITRTLYQVVREAMALRPAPSPPESPDPQLSRSTVGLLSCLPTPERATLSLLLDHLSLVASFSSFNRMTHQNLAVCFGPVLLTPTQEAWKTGGGGRAGKGAGKGFGPGEEMNGAVDFKRHIEALHYLLQLWPDNNPSPSFSLASSQNPLDQLSHPVINRPQNREEEVVVSRRGRAGVTRLESPPLINRYAGDWSVCGRNLQLGQEADYDEVAGSESDGGSLYVEEFVDFDAPFNCRLSLKDFDTLIHDLDRELAKQIDICL</sequence>
<dbReference type="AlphaFoldDB" id="A0A3P9HI66"/>
<reference evidence="10" key="3">
    <citation type="submission" date="2025-08" db="UniProtKB">
        <authorList>
            <consortium name="Ensembl"/>
        </authorList>
    </citation>
    <scope>IDENTIFICATION</scope>
    <source>
        <strain evidence="10">HSOK</strain>
    </source>
</reference>
<name>A0A3P9HI66_ORYLA</name>
<dbReference type="InterPro" id="IPR008936">
    <property type="entry name" value="Rho_GTPase_activation_prot"/>
</dbReference>
<evidence type="ECO:0000256" key="5">
    <source>
        <dbReference type="ARBA" id="ARBA00057607"/>
    </source>
</evidence>
<dbReference type="Pfam" id="PF25336">
    <property type="entry name" value="C2_SYDE"/>
    <property type="match status" value="1"/>
</dbReference>
<reference key="1">
    <citation type="journal article" date="2007" name="Nature">
        <title>The medaka draft genome and insights into vertebrate genome evolution.</title>
        <authorList>
            <person name="Kasahara M."/>
            <person name="Naruse K."/>
            <person name="Sasaki S."/>
            <person name="Nakatani Y."/>
            <person name="Qu W."/>
            <person name="Ahsan B."/>
            <person name="Yamada T."/>
            <person name="Nagayasu Y."/>
            <person name="Doi K."/>
            <person name="Kasai Y."/>
            <person name="Jindo T."/>
            <person name="Kobayashi D."/>
            <person name="Shimada A."/>
            <person name="Toyoda A."/>
            <person name="Kuroki Y."/>
            <person name="Fujiyama A."/>
            <person name="Sasaki T."/>
            <person name="Shimizu A."/>
            <person name="Asakawa S."/>
            <person name="Shimizu N."/>
            <person name="Hashimoto S."/>
            <person name="Yang J."/>
            <person name="Lee Y."/>
            <person name="Matsushima K."/>
            <person name="Sugano S."/>
            <person name="Sakaizumi M."/>
            <person name="Narita T."/>
            <person name="Ohishi K."/>
            <person name="Haga S."/>
            <person name="Ohta F."/>
            <person name="Nomoto H."/>
            <person name="Nogata K."/>
            <person name="Morishita T."/>
            <person name="Endo T."/>
            <person name="Shin-I T."/>
            <person name="Takeda H."/>
            <person name="Morishita S."/>
            <person name="Kohara Y."/>
        </authorList>
    </citation>
    <scope>NUCLEOTIDE SEQUENCE [LARGE SCALE GENOMIC DNA]</scope>
    <source>
        <strain>Hd-rR</strain>
    </source>
</reference>
<keyword evidence="3" id="KW-0564">Palmitate</keyword>
<evidence type="ECO:0000313" key="11">
    <source>
        <dbReference type="Proteomes" id="UP000265200"/>
    </source>
</evidence>
<accession>A0A3P9HI66</accession>
<dbReference type="SMART" id="SM00324">
    <property type="entry name" value="RhoGAP"/>
    <property type="match status" value="1"/>
</dbReference>
<evidence type="ECO:0000256" key="2">
    <source>
        <dbReference type="ARBA" id="ARBA00022553"/>
    </source>
</evidence>
<dbReference type="GO" id="GO:0005096">
    <property type="term" value="F:GTPase activator activity"/>
    <property type="evidence" value="ECO:0007669"/>
    <property type="project" value="UniProtKB-KW"/>
</dbReference>
<dbReference type="Gene3D" id="1.10.555.10">
    <property type="entry name" value="Rho GTPase activation protein"/>
    <property type="match status" value="1"/>
</dbReference>
<evidence type="ECO:0000256" key="6">
    <source>
        <dbReference type="ARBA" id="ARBA00074687"/>
    </source>
</evidence>
<keyword evidence="2" id="KW-0597">Phosphoprotein</keyword>
<dbReference type="InterPro" id="IPR000198">
    <property type="entry name" value="RhoGAP_dom"/>
</dbReference>
<dbReference type="InterPro" id="IPR052118">
    <property type="entry name" value="Rho-GAP_regulator"/>
</dbReference>
<keyword evidence="4" id="KW-0449">Lipoprotein</keyword>
<dbReference type="Ensembl" id="ENSORLT00015002706.1">
    <property type="protein sequence ID" value="ENSORLP00015007329.1"/>
    <property type="gene ID" value="ENSORLG00015008203.1"/>
</dbReference>
<dbReference type="InterPro" id="IPR057459">
    <property type="entry name" value="SYDE1/2_C2"/>
</dbReference>
<dbReference type="PANTHER" id="PTHR46150">
    <property type="entry name" value="RHO GTPASE-ACTIVATING PROTEIN 100F"/>
    <property type="match status" value="1"/>
</dbReference>
<dbReference type="Pfam" id="PF00620">
    <property type="entry name" value="RhoGAP"/>
    <property type="match status" value="1"/>
</dbReference>